<evidence type="ECO:0000313" key="4">
    <source>
        <dbReference type="Proteomes" id="UP001218788"/>
    </source>
</evidence>
<dbReference type="PANTHER" id="PTHR31088:SF6">
    <property type="entry name" value="PHAGE SHOCK PROTEIN A"/>
    <property type="match status" value="1"/>
</dbReference>
<sequence>MGMFTRINDIIQSNINALLDKAEDPEKMIRLIIQEMQETLVEIRSLAARHIAEQKQLNRELESLNKRAAHWQQNAELAISKSKDDLARSALIEKKNIEAKQEVVSKQLASIDEVLVSVQDDTARLNSKLSEAKAKQKSLQMRRQTASVRMQAKQATHSEKLETVMGRFDHYEQRVDELEAKVDAYDLTDSAPKQSLQAEFDALEKDDAIERELAALKANKAA</sequence>
<dbReference type="EMBL" id="JAQQXP010000002">
    <property type="protein sequence ID" value="MDC8832315.1"/>
    <property type="molecule type" value="Genomic_DNA"/>
</dbReference>
<dbReference type="Proteomes" id="UP001218788">
    <property type="component" value="Unassembled WGS sequence"/>
</dbReference>
<name>A0ABT5L5J8_9ALTE</name>
<dbReference type="Gene3D" id="1.20.1270.70">
    <property type="entry name" value="Designed single chain three-helix bundle"/>
    <property type="match status" value="1"/>
</dbReference>
<gene>
    <name evidence="3" type="primary">pspA</name>
    <name evidence="3" type="ORF">OIK42_16280</name>
</gene>
<protein>
    <submittedName>
        <fullName evidence="3">Phage shock protein PspA</fullName>
    </submittedName>
</protein>
<dbReference type="PANTHER" id="PTHR31088">
    <property type="entry name" value="MEMBRANE-ASSOCIATED PROTEIN VIPP1, CHLOROPLASTIC"/>
    <property type="match status" value="1"/>
</dbReference>
<dbReference type="NCBIfam" id="TIGR02977">
    <property type="entry name" value="phageshock_pspA"/>
    <property type="match status" value="1"/>
</dbReference>
<dbReference type="InterPro" id="IPR007157">
    <property type="entry name" value="PspA_VIPP1"/>
</dbReference>
<comment type="caution">
    <text evidence="3">The sequence shown here is derived from an EMBL/GenBank/DDBJ whole genome shotgun (WGS) entry which is preliminary data.</text>
</comment>
<feature type="coiled-coil region" evidence="2">
    <location>
        <begin position="161"/>
        <end position="188"/>
    </location>
</feature>
<dbReference type="Pfam" id="PF04012">
    <property type="entry name" value="PspA_IM30"/>
    <property type="match status" value="1"/>
</dbReference>
<feature type="coiled-coil region" evidence="2">
    <location>
        <begin position="47"/>
        <end position="81"/>
    </location>
</feature>
<keyword evidence="4" id="KW-1185">Reference proteome</keyword>
<evidence type="ECO:0000256" key="1">
    <source>
        <dbReference type="ARBA" id="ARBA00043985"/>
    </source>
</evidence>
<evidence type="ECO:0000256" key="2">
    <source>
        <dbReference type="SAM" id="Coils"/>
    </source>
</evidence>
<accession>A0ABT5L5J8</accession>
<proteinExistence type="inferred from homology"/>
<dbReference type="RefSeq" id="WP_273642122.1">
    <property type="nucleotide sequence ID" value="NZ_JAQQXP010000002.1"/>
</dbReference>
<comment type="similarity">
    <text evidence="1">Belongs to the PspA/Vipp/IM30 family.</text>
</comment>
<keyword evidence="2" id="KW-0175">Coiled coil</keyword>
<organism evidence="3 4">
    <name type="scientific">Alteromonas gilva</name>
    <dbReference type="NCBI Taxonomy" id="2987522"/>
    <lineage>
        <taxon>Bacteria</taxon>
        <taxon>Pseudomonadati</taxon>
        <taxon>Pseudomonadota</taxon>
        <taxon>Gammaproteobacteria</taxon>
        <taxon>Alteromonadales</taxon>
        <taxon>Alteromonadaceae</taxon>
        <taxon>Alteromonas/Salinimonas group</taxon>
        <taxon>Alteromonas</taxon>
    </lineage>
</organism>
<dbReference type="InterPro" id="IPR014319">
    <property type="entry name" value="Phageshock_PspA"/>
</dbReference>
<reference evidence="3 4" key="1">
    <citation type="submission" date="2022-10" db="EMBL/GenBank/DDBJ databases">
        <title>Alteromonas sp. chi3 Genome sequencing.</title>
        <authorList>
            <person name="Park S."/>
        </authorList>
    </citation>
    <scope>NUCLEOTIDE SEQUENCE [LARGE SCALE GENOMIC DNA]</scope>
    <source>
        <strain evidence="4">chi3</strain>
    </source>
</reference>
<evidence type="ECO:0000313" key="3">
    <source>
        <dbReference type="EMBL" id="MDC8832315.1"/>
    </source>
</evidence>